<organism evidence="4 5">
    <name type="scientific">Megaselia scalaris</name>
    <name type="common">Humpbacked fly</name>
    <name type="synonym">Phora scalaris</name>
    <dbReference type="NCBI Taxonomy" id="36166"/>
    <lineage>
        <taxon>Eukaryota</taxon>
        <taxon>Metazoa</taxon>
        <taxon>Ecdysozoa</taxon>
        <taxon>Arthropoda</taxon>
        <taxon>Hexapoda</taxon>
        <taxon>Insecta</taxon>
        <taxon>Pterygota</taxon>
        <taxon>Neoptera</taxon>
        <taxon>Endopterygota</taxon>
        <taxon>Diptera</taxon>
        <taxon>Brachycera</taxon>
        <taxon>Muscomorpha</taxon>
        <taxon>Platypezoidea</taxon>
        <taxon>Phoridae</taxon>
        <taxon>Megaseliini</taxon>
        <taxon>Megaselia</taxon>
    </lineage>
</organism>
<dbReference type="STRING" id="36166.T1GCQ2"/>
<dbReference type="EMBL" id="CAQQ02037386">
    <property type="status" value="NOT_ANNOTATED_CDS"/>
    <property type="molecule type" value="Genomic_DNA"/>
</dbReference>
<feature type="chain" id="PRO_5004577273" description="Farnesoic acid O-methyl transferase domain-containing protein" evidence="2">
    <location>
        <begin position="17"/>
        <end position="197"/>
    </location>
</feature>
<keyword evidence="5" id="KW-1185">Reference proteome</keyword>
<evidence type="ECO:0000313" key="5">
    <source>
        <dbReference type="Proteomes" id="UP000015102"/>
    </source>
</evidence>
<keyword evidence="1" id="KW-1133">Transmembrane helix</keyword>
<accession>T1GCQ2</accession>
<proteinExistence type="predicted"/>
<reference evidence="5" key="1">
    <citation type="submission" date="2013-02" db="EMBL/GenBank/DDBJ databases">
        <authorList>
            <person name="Hughes D."/>
        </authorList>
    </citation>
    <scope>NUCLEOTIDE SEQUENCE</scope>
    <source>
        <strain>Durham</strain>
        <strain evidence="5">NC isolate 2 -- Noor lab</strain>
    </source>
</reference>
<dbReference type="HOGENOM" id="CLU_1385622_0_0_1"/>
<dbReference type="Pfam" id="PF12248">
    <property type="entry name" value="Methyltransf_FA"/>
    <property type="match status" value="1"/>
</dbReference>
<feature type="transmembrane region" description="Helical" evidence="1">
    <location>
        <begin position="159"/>
        <end position="179"/>
    </location>
</feature>
<evidence type="ECO:0000256" key="1">
    <source>
        <dbReference type="SAM" id="Phobius"/>
    </source>
</evidence>
<name>T1GCQ2_MEGSC</name>
<reference evidence="4" key="2">
    <citation type="submission" date="2015-06" db="UniProtKB">
        <authorList>
            <consortium name="EnsemblMetazoa"/>
        </authorList>
    </citation>
    <scope>IDENTIFICATION</scope>
</reference>
<evidence type="ECO:0000259" key="3">
    <source>
        <dbReference type="Pfam" id="PF12248"/>
    </source>
</evidence>
<feature type="domain" description="Farnesoic acid O-methyl transferase" evidence="3">
    <location>
        <begin position="36"/>
        <end position="165"/>
    </location>
</feature>
<keyword evidence="1" id="KW-0812">Transmembrane</keyword>
<dbReference type="InterPro" id="IPR022041">
    <property type="entry name" value="Methyltransf_FA"/>
</dbReference>
<evidence type="ECO:0000313" key="4">
    <source>
        <dbReference type="EnsemblMetazoa" id="MESCA001072-PA"/>
    </source>
</evidence>
<protein>
    <recommendedName>
        <fullName evidence="3">Farnesoic acid O-methyl transferase domain-containing protein</fullName>
    </recommendedName>
</protein>
<feature type="signal peptide" evidence="2">
    <location>
        <begin position="1"/>
        <end position="16"/>
    </location>
</feature>
<evidence type="ECO:0000256" key="2">
    <source>
        <dbReference type="SAM" id="SignalP"/>
    </source>
</evidence>
<dbReference type="OMA" id="MGHRINV"/>
<dbReference type="AlphaFoldDB" id="T1GCQ2"/>
<keyword evidence="1" id="KW-0472">Membrane</keyword>
<keyword evidence="2" id="KW-0732">Signal</keyword>
<dbReference type="EnsemblMetazoa" id="MESCA001072-RA">
    <property type="protein sequence ID" value="MESCA001072-PA"/>
    <property type="gene ID" value="MESCA001072"/>
</dbReference>
<sequence>MFFALLITSVLSSTQAYNTNLSYSVLSECKEYQIDGQYKYRDAFTILDMKNNKPFENEIFRLKLYVFTKQDAHILISNEPRVHKGESAYEIVFGGYDNTESCIKVHRLGPQVVRKKGEVTSPLYPTEIIIALREDGELSVILPDFERPYMVYKDKSARYWTYLLFPLGIIMLHVGFMIVHWGMMGHRINVYVLLPKV</sequence>
<dbReference type="Proteomes" id="UP000015102">
    <property type="component" value="Unassembled WGS sequence"/>
</dbReference>